<dbReference type="EMBL" id="MVGC01001527">
    <property type="protein sequence ID" value="RJE17144.1"/>
    <property type="molecule type" value="Genomic_DNA"/>
</dbReference>
<feature type="non-terminal residue" evidence="1">
    <location>
        <position position="1"/>
    </location>
</feature>
<dbReference type="AlphaFoldDB" id="A0A3A2ZCQ9"/>
<reference evidence="2" key="1">
    <citation type="submission" date="2017-02" db="EMBL/GenBank/DDBJ databases">
        <authorList>
            <person name="Tafer H."/>
            <person name="Lopandic K."/>
        </authorList>
    </citation>
    <scope>NUCLEOTIDE SEQUENCE [LARGE SCALE GENOMIC DNA]</scope>
    <source>
        <strain evidence="2">CBS 366.77</strain>
    </source>
</reference>
<dbReference type="Proteomes" id="UP000266188">
    <property type="component" value="Unassembled WGS sequence"/>
</dbReference>
<name>A0A3A2ZCQ9_9EURO</name>
<gene>
    <name evidence="1" type="ORF">PHISCL_10519</name>
</gene>
<keyword evidence="2" id="KW-1185">Reference proteome</keyword>
<accession>A0A3A2ZCQ9</accession>
<protein>
    <submittedName>
        <fullName evidence="1">Uncharacterized protein</fullName>
    </submittedName>
</protein>
<sequence length="50" mass="5593">ILGFSESPCHSWGHEYSRTAFLHGSGEALESRGWQGHPDQHSRCDSHVLC</sequence>
<proteinExistence type="predicted"/>
<evidence type="ECO:0000313" key="2">
    <source>
        <dbReference type="Proteomes" id="UP000266188"/>
    </source>
</evidence>
<comment type="caution">
    <text evidence="1">The sequence shown here is derived from an EMBL/GenBank/DDBJ whole genome shotgun (WGS) entry which is preliminary data.</text>
</comment>
<feature type="non-terminal residue" evidence="1">
    <location>
        <position position="50"/>
    </location>
</feature>
<evidence type="ECO:0000313" key="1">
    <source>
        <dbReference type="EMBL" id="RJE17144.1"/>
    </source>
</evidence>
<organism evidence="1 2">
    <name type="scientific">Aspergillus sclerotialis</name>
    <dbReference type="NCBI Taxonomy" id="2070753"/>
    <lineage>
        <taxon>Eukaryota</taxon>
        <taxon>Fungi</taxon>
        <taxon>Dikarya</taxon>
        <taxon>Ascomycota</taxon>
        <taxon>Pezizomycotina</taxon>
        <taxon>Eurotiomycetes</taxon>
        <taxon>Eurotiomycetidae</taxon>
        <taxon>Eurotiales</taxon>
        <taxon>Aspergillaceae</taxon>
        <taxon>Aspergillus</taxon>
        <taxon>Aspergillus subgen. Polypaecilum</taxon>
    </lineage>
</organism>